<evidence type="ECO:0000313" key="4">
    <source>
        <dbReference type="Proteomes" id="UP001152799"/>
    </source>
</evidence>
<dbReference type="Proteomes" id="UP001152799">
    <property type="component" value="Chromosome 9"/>
</dbReference>
<keyword evidence="4" id="KW-1185">Reference proteome</keyword>
<accession>A0A9N9N1L6</accession>
<gene>
    <name evidence="3" type="ORF">CEUTPL_LOCUS13843</name>
</gene>
<dbReference type="EMBL" id="OU892285">
    <property type="protein sequence ID" value="CAG9773452.1"/>
    <property type="molecule type" value="Genomic_DNA"/>
</dbReference>
<dbReference type="AlphaFoldDB" id="A0A9N9N1L6"/>
<feature type="region of interest" description="Disordered" evidence="2">
    <location>
        <begin position="1"/>
        <end position="27"/>
    </location>
</feature>
<name>A0A9N9N1L6_9CUCU</name>
<proteinExistence type="predicted"/>
<sequence>MSFSSSSSSSSLSSSPPSSSRQTLDSLSSEAVKKTKIVSRLLKTQQDFKIHTRLLKKNIKLISSALKNKSSIHSYHKVESNLAILNYYLQMYKFNSKTNKSLNKRKLVWQDLDSCFNGRIKTGIINNLKFKEPQEFLKRTFRVFSLRIKKELKNSLLKLHSSCDIPNKRKFEELRKSIVTYHANKCFYNYQSQPWDEEGHMKMHEDMSKAENYDAATRKYWSRIQDETNYNKIYFNQYKNVQNTNKRFKNYSKNKLNDIEIVKQLTEEDIILLMQNILGDKIRLRRQIELLKQQLEKSVDLEVLEPDARPAPNVQNSMILPVILPQPSPSTSTQSTLTWDSNFIIASPASMVSSLSKKLNLKELFSRGDLIEVALMQKCKVKPLSNSDRDRISDIVISHCMNIEVSKDAKDSQIWLKNNPEMSSKTILQHWYQSYPVRKLNPHTPIEKYLEDWPILKVQITPKLTAVEQSQELVNNIFNVVMTEVSDLNKNDTQADDVLNNLNNIFKDKTFENLRLQFFENSSSFIRPEEVKIGTFTPLSNFSSTKPPDFDIKDAKYQKICIKQKFERFLELPNVYHTISQFIHEEMSSENIITSIYQGNLWKKLQVKFGKKNGFPLLLFFDDLETCSALGSRAGLYKVGTIYI</sequence>
<keyword evidence="1" id="KW-0175">Coiled coil</keyword>
<evidence type="ECO:0000256" key="2">
    <source>
        <dbReference type="SAM" id="MobiDB-lite"/>
    </source>
</evidence>
<reference evidence="3" key="1">
    <citation type="submission" date="2022-01" db="EMBL/GenBank/DDBJ databases">
        <authorList>
            <person name="King R."/>
        </authorList>
    </citation>
    <scope>NUCLEOTIDE SEQUENCE</scope>
</reference>
<dbReference type="OrthoDB" id="6696428at2759"/>
<protein>
    <submittedName>
        <fullName evidence="3">Uncharacterized protein</fullName>
    </submittedName>
</protein>
<evidence type="ECO:0000256" key="1">
    <source>
        <dbReference type="SAM" id="Coils"/>
    </source>
</evidence>
<evidence type="ECO:0000313" key="3">
    <source>
        <dbReference type="EMBL" id="CAG9773452.1"/>
    </source>
</evidence>
<organism evidence="3 4">
    <name type="scientific">Ceutorhynchus assimilis</name>
    <name type="common">cabbage seed weevil</name>
    <dbReference type="NCBI Taxonomy" id="467358"/>
    <lineage>
        <taxon>Eukaryota</taxon>
        <taxon>Metazoa</taxon>
        <taxon>Ecdysozoa</taxon>
        <taxon>Arthropoda</taxon>
        <taxon>Hexapoda</taxon>
        <taxon>Insecta</taxon>
        <taxon>Pterygota</taxon>
        <taxon>Neoptera</taxon>
        <taxon>Endopterygota</taxon>
        <taxon>Coleoptera</taxon>
        <taxon>Polyphaga</taxon>
        <taxon>Cucujiformia</taxon>
        <taxon>Curculionidae</taxon>
        <taxon>Ceutorhynchinae</taxon>
        <taxon>Ceutorhynchus</taxon>
    </lineage>
</organism>
<feature type="coiled-coil region" evidence="1">
    <location>
        <begin position="274"/>
        <end position="301"/>
    </location>
</feature>